<proteinExistence type="predicted"/>
<sequence>MVYDFQLRDHLRTTKNIYLKNTKCTCSHSHNKIACPFTETSYCQKCSTSNRLCLDYKSLLFHQNLENFKLSTCCVHVHTPPCGVCINCRTQPLNYSQSTALPRCIVQEPFECVHTTDAICRKNHMDTNGPKFVKTIQHIESLSEHLYNVRNPLFFICKAHAHKHKVPTQHTVSFTNAMRCLIESTECCIQTVKCCNEAVFVTKYNSSFIIATVEDNPKKRNSGINKHQYQHTLDTALYSKQDLDSINVRVSVQHLKIQKYIIFDPTLWREQSKNHFISMLRAIIVNMPDKVKERHQRFESSNFIISNIKRYKSGKRSVIRDSIIGFDTKGIYQTSTISCMLHYSTVLLPKSLYTLLESDYDLQYVALKRDPSLKQSCLFICKAECNPDKSIDTIVIPDAIAKMLGQDQDGDKNGVYLLPLRVHGYDARNSVMHKLAKMEMSEAYCKKLRRNGMPRLSRRIIQFLMENNIRQLLETNLMFRKTYPATERFITNFDRDARERSRYMIEVGCGYMEEEFEDLCQQLIKMNKQPSSFETITADDLLILTKKIPNIISSGAKGYKESMMMLVNNIQKTNSLFDKRKEMIDQLHRYITSSKDLRNSGRECFSLHYAAHDIIVMLGHIYLNKYHVADYNEFASIGTFLFGEASLDMFINDLEKI</sequence>
<reference evidence="1" key="2">
    <citation type="submission" date="2014-03" db="EMBL/GenBank/DDBJ databases">
        <authorList>
            <person name="Cheng R."/>
            <person name="Zhang C.-X."/>
        </authorList>
    </citation>
    <scope>NUCLEOTIDE SEQUENCE</scope>
    <source>
        <strain evidence="1">Hangzhou</strain>
    </source>
</reference>
<evidence type="ECO:0000313" key="1">
    <source>
        <dbReference type="EMBL" id="AHW98255.1"/>
    </source>
</evidence>
<protein>
    <submittedName>
        <fullName evidence="1">LEF-9</fullName>
    </submittedName>
</protein>
<dbReference type="EMBL" id="KJ566537">
    <property type="protein sequence ID" value="AHW98255.1"/>
    <property type="molecule type" value="Genomic_DNA"/>
</dbReference>
<name>X5G6K8_9VIRU</name>
<organism evidence="1">
    <name type="scientific">Nilaparvata lugens endogenous nudivirus</name>
    <dbReference type="NCBI Taxonomy" id="1487700"/>
    <lineage>
        <taxon>Viruses</taxon>
        <taxon>Viruses incertae sedis</taxon>
        <taxon>Naldaviricetes</taxon>
        <taxon>Lefavirales</taxon>
        <taxon>Nudiviridae</taxon>
    </lineage>
</organism>
<reference evidence="1" key="1">
    <citation type="journal article" date="2014" name="J. Virol.">
        <title>Brown planthopper nudivirus DNA integrated in its host genome.</title>
        <authorList>
            <person name="Cheng R.L."/>
            <person name="Xi Y."/>
            <person name="Lou Y.H."/>
            <person name="Wang Z."/>
            <person name="Xu J.Y."/>
            <person name="Xu H.J."/>
            <person name="Zhang C.X."/>
        </authorList>
    </citation>
    <scope>NUCLEOTIDE SEQUENCE</scope>
    <source>
        <strain evidence="1">Hangzhou</strain>
    </source>
</reference>
<accession>X5G6K8</accession>